<gene>
    <name evidence="1" type="ORF">G3I53_31755</name>
</gene>
<protein>
    <submittedName>
        <fullName evidence="1">Uncharacterized protein</fullName>
    </submittedName>
</protein>
<evidence type="ECO:0000313" key="1">
    <source>
        <dbReference type="EMBL" id="NEA90493.1"/>
    </source>
</evidence>
<dbReference type="EMBL" id="JAAGMD010000867">
    <property type="protein sequence ID" value="NEA90493.1"/>
    <property type="molecule type" value="Genomic_DNA"/>
</dbReference>
<feature type="non-terminal residue" evidence="1">
    <location>
        <position position="183"/>
    </location>
</feature>
<reference evidence="1" key="1">
    <citation type="submission" date="2020-01" db="EMBL/GenBank/DDBJ databases">
        <title>Insect and environment-associated Actinomycetes.</title>
        <authorList>
            <person name="Currrie C."/>
            <person name="Chevrette M."/>
            <person name="Carlson C."/>
            <person name="Stubbendieck R."/>
            <person name="Wendt-Pienkowski E."/>
        </authorList>
    </citation>
    <scope>NUCLEOTIDE SEQUENCE</scope>
    <source>
        <strain evidence="1">SID14436</strain>
    </source>
</reference>
<proteinExistence type="predicted"/>
<sequence length="183" mass="19276">MPTTPYEETADTRPRVRRDVLFTETPDGVIFHNADGGFQVTSPSAYRFATLLVPHLDGSRTVAEICTGFKDPQKAMVGGLVKALYARGFARSVPDPAAPDAGGTPLEPAVADLFAEQIAYLDHYADGARRAFAAFRGTRVAVLGDGQTARWAALSLIRNGCAAVGVEAALAEGPATARDVDAV</sequence>
<name>A0A6G3R417_9ACTN</name>
<organism evidence="1">
    <name type="scientific">Streptomyces sp. SID14436</name>
    <dbReference type="NCBI Taxonomy" id="2706070"/>
    <lineage>
        <taxon>Bacteria</taxon>
        <taxon>Bacillati</taxon>
        <taxon>Actinomycetota</taxon>
        <taxon>Actinomycetes</taxon>
        <taxon>Kitasatosporales</taxon>
        <taxon>Streptomycetaceae</taxon>
        <taxon>Streptomyces</taxon>
    </lineage>
</organism>
<accession>A0A6G3R417</accession>
<dbReference type="AlphaFoldDB" id="A0A6G3R417"/>
<comment type="caution">
    <text evidence="1">The sequence shown here is derived from an EMBL/GenBank/DDBJ whole genome shotgun (WGS) entry which is preliminary data.</text>
</comment>